<keyword evidence="8 11" id="KW-0328">Glycosyltransferase</keyword>
<dbReference type="InterPro" id="IPR000836">
    <property type="entry name" value="PRTase_dom"/>
</dbReference>
<organism evidence="13 14">
    <name type="scientific">Candidatus Lambdaproteobacteria bacterium RIFOXYD2_FULL_50_16</name>
    <dbReference type="NCBI Taxonomy" id="1817772"/>
    <lineage>
        <taxon>Bacteria</taxon>
        <taxon>Pseudomonadati</taxon>
        <taxon>Pseudomonadota</taxon>
        <taxon>Candidatus Lambdaproteobacteria</taxon>
    </lineage>
</organism>
<evidence type="ECO:0000256" key="8">
    <source>
        <dbReference type="ARBA" id="ARBA00022676"/>
    </source>
</evidence>
<evidence type="ECO:0000256" key="4">
    <source>
        <dbReference type="ARBA" id="ARBA00004659"/>
    </source>
</evidence>
<evidence type="ECO:0000256" key="2">
    <source>
        <dbReference type="ARBA" id="ARBA00003968"/>
    </source>
</evidence>
<dbReference type="GO" id="GO:0003999">
    <property type="term" value="F:adenine phosphoribosyltransferase activity"/>
    <property type="evidence" value="ECO:0007669"/>
    <property type="project" value="UniProtKB-UniRule"/>
</dbReference>
<evidence type="ECO:0000256" key="7">
    <source>
        <dbReference type="ARBA" id="ARBA00022490"/>
    </source>
</evidence>
<evidence type="ECO:0000256" key="3">
    <source>
        <dbReference type="ARBA" id="ARBA00004496"/>
    </source>
</evidence>
<keyword evidence="9 11" id="KW-0808">Transferase</keyword>
<sequence>MEELKSFIRNIPDFPKPGIQFKDVTTLFEDRYGWQMCLDAFEAILRYTPIDKIAGVEARGFVLAAALADRLKTGLVLVRKKGKLPGDVIRQTYELEYGTDEIEMHQGTVKPGERVLIMDDLLATGGTLEAAAKLVEKLGGQVVSTACIIELTPLKGRQRIGKYPFISLISYDED</sequence>
<comment type="similarity">
    <text evidence="5 11">Belongs to the purine/pyrimidine phosphoribosyltransferase family.</text>
</comment>
<dbReference type="EMBL" id="MFNE01000004">
    <property type="protein sequence ID" value="OGG97162.1"/>
    <property type="molecule type" value="Genomic_DNA"/>
</dbReference>
<dbReference type="PANTHER" id="PTHR32315:SF3">
    <property type="entry name" value="ADENINE PHOSPHORIBOSYLTRANSFERASE"/>
    <property type="match status" value="1"/>
</dbReference>
<comment type="pathway">
    <text evidence="4 11">Purine metabolism; AMP biosynthesis via salvage pathway; AMP from adenine: step 1/1.</text>
</comment>
<evidence type="ECO:0000256" key="5">
    <source>
        <dbReference type="ARBA" id="ARBA00008391"/>
    </source>
</evidence>
<keyword evidence="7 11" id="KW-0963">Cytoplasm</keyword>
<dbReference type="HAMAP" id="MF_00004">
    <property type="entry name" value="Aden_phosphoribosyltr"/>
    <property type="match status" value="1"/>
</dbReference>
<dbReference type="GO" id="GO:0044209">
    <property type="term" value="P:AMP salvage"/>
    <property type="evidence" value="ECO:0007669"/>
    <property type="project" value="UniProtKB-UniRule"/>
</dbReference>
<feature type="domain" description="Phosphoribosyltransferase" evidence="12">
    <location>
        <begin position="50"/>
        <end position="152"/>
    </location>
</feature>
<evidence type="ECO:0000256" key="6">
    <source>
        <dbReference type="ARBA" id="ARBA00011893"/>
    </source>
</evidence>
<dbReference type="STRING" id="1817772.A2527_10875"/>
<dbReference type="InterPro" id="IPR029057">
    <property type="entry name" value="PRTase-like"/>
</dbReference>
<dbReference type="Pfam" id="PF00156">
    <property type="entry name" value="Pribosyltran"/>
    <property type="match status" value="1"/>
</dbReference>
<proteinExistence type="inferred from homology"/>
<dbReference type="GO" id="GO:0005737">
    <property type="term" value="C:cytoplasm"/>
    <property type="evidence" value="ECO:0007669"/>
    <property type="project" value="UniProtKB-SubCell"/>
</dbReference>
<dbReference type="AlphaFoldDB" id="A0A1F6GGE6"/>
<dbReference type="NCBIfam" id="NF002634">
    <property type="entry name" value="PRK02304.1-3"/>
    <property type="match status" value="1"/>
</dbReference>
<comment type="function">
    <text evidence="2 11">Catalyzes a salvage reaction resulting in the formation of AMP, that is energically less costly than de novo synthesis.</text>
</comment>
<evidence type="ECO:0000256" key="1">
    <source>
        <dbReference type="ARBA" id="ARBA00000868"/>
    </source>
</evidence>
<dbReference type="InterPro" id="IPR005764">
    <property type="entry name" value="Ade_phspho_trans"/>
</dbReference>
<dbReference type="InterPro" id="IPR050054">
    <property type="entry name" value="UPRTase/APRTase"/>
</dbReference>
<dbReference type="Proteomes" id="UP000178449">
    <property type="component" value="Unassembled WGS sequence"/>
</dbReference>
<evidence type="ECO:0000256" key="11">
    <source>
        <dbReference type="HAMAP-Rule" id="MF_00004"/>
    </source>
</evidence>
<dbReference type="Gene3D" id="3.40.50.2020">
    <property type="match status" value="1"/>
</dbReference>
<comment type="catalytic activity">
    <reaction evidence="1 11">
        <text>AMP + diphosphate = 5-phospho-alpha-D-ribose 1-diphosphate + adenine</text>
        <dbReference type="Rhea" id="RHEA:16609"/>
        <dbReference type="ChEBI" id="CHEBI:16708"/>
        <dbReference type="ChEBI" id="CHEBI:33019"/>
        <dbReference type="ChEBI" id="CHEBI:58017"/>
        <dbReference type="ChEBI" id="CHEBI:456215"/>
        <dbReference type="EC" id="2.4.2.7"/>
    </reaction>
</comment>
<comment type="subunit">
    <text evidence="11">Homodimer.</text>
</comment>
<dbReference type="GO" id="GO:0016208">
    <property type="term" value="F:AMP binding"/>
    <property type="evidence" value="ECO:0007669"/>
    <property type="project" value="TreeGrafter"/>
</dbReference>
<dbReference type="NCBIfam" id="NF002636">
    <property type="entry name" value="PRK02304.1-5"/>
    <property type="match status" value="1"/>
</dbReference>
<evidence type="ECO:0000256" key="9">
    <source>
        <dbReference type="ARBA" id="ARBA00022679"/>
    </source>
</evidence>
<comment type="subcellular location">
    <subcellularLocation>
        <location evidence="3 11">Cytoplasm</location>
    </subcellularLocation>
</comment>
<dbReference type="SUPFAM" id="SSF53271">
    <property type="entry name" value="PRTase-like"/>
    <property type="match status" value="1"/>
</dbReference>
<name>A0A1F6GGE6_9PROT</name>
<evidence type="ECO:0000313" key="13">
    <source>
        <dbReference type="EMBL" id="OGG97162.1"/>
    </source>
</evidence>
<evidence type="ECO:0000259" key="12">
    <source>
        <dbReference type="Pfam" id="PF00156"/>
    </source>
</evidence>
<dbReference type="FunFam" id="3.40.50.2020:FF:000021">
    <property type="entry name" value="Adenine phosphoribosyltransferase"/>
    <property type="match status" value="1"/>
</dbReference>
<gene>
    <name evidence="11" type="primary">apt</name>
    <name evidence="13" type="ORF">A2527_10875</name>
</gene>
<dbReference type="GO" id="GO:0002055">
    <property type="term" value="F:adenine binding"/>
    <property type="evidence" value="ECO:0007669"/>
    <property type="project" value="TreeGrafter"/>
</dbReference>
<reference evidence="13 14" key="1">
    <citation type="journal article" date="2016" name="Nat. Commun.">
        <title>Thousands of microbial genomes shed light on interconnected biogeochemical processes in an aquifer system.</title>
        <authorList>
            <person name="Anantharaman K."/>
            <person name="Brown C.T."/>
            <person name="Hug L.A."/>
            <person name="Sharon I."/>
            <person name="Castelle C.J."/>
            <person name="Probst A.J."/>
            <person name="Thomas B.C."/>
            <person name="Singh A."/>
            <person name="Wilkins M.J."/>
            <person name="Karaoz U."/>
            <person name="Brodie E.L."/>
            <person name="Williams K.H."/>
            <person name="Hubbard S.S."/>
            <person name="Banfield J.F."/>
        </authorList>
    </citation>
    <scope>NUCLEOTIDE SEQUENCE [LARGE SCALE GENOMIC DNA]</scope>
</reference>
<dbReference type="GO" id="GO:0006166">
    <property type="term" value="P:purine ribonucleoside salvage"/>
    <property type="evidence" value="ECO:0007669"/>
    <property type="project" value="UniProtKB-UniRule"/>
</dbReference>
<keyword evidence="10 11" id="KW-0660">Purine salvage</keyword>
<dbReference type="PANTHER" id="PTHR32315">
    <property type="entry name" value="ADENINE PHOSPHORIBOSYLTRANSFERASE"/>
    <property type="match status" value="1"/>
</dbReference>
<dbReference type="UniPathway" id="UPA00588">
    <property type="reaction ID" value="UER00646"/>
</dbReference>
<protein>
    <recommendedName>
        <fullName evidence="6 11">Adenine phosphoribosyltransferase</fullName>
        <shortName evidence="11">APRT</shortName>
        <ecNumber evidence="6 11">2.4.2.7</ecNumber>
    </recommendedName>
</protein>
<accession>A0A1F6GGE6</accession>
<evidence type="ECO:0000313" key="14">
    <source>
        <dbReference type="Proteomes" id="UP000178449"/>
    </source>
</evidence>
<dbReference type="GO" id="GO:0006168">
    <property type="term" value="P:adenine salvage"/>
    <property type="evidence" value="ECO:0007669"/>
    <property type="project" value="InterPro"/>
</dbReference>
<dbReference type="EC" id="2.4.2.7" evidence="6 11"/>
<dbReference type="NCBIfam" id="TIGR01090">
    <property type="entry name" value="apt"/>
    <property type="match status" value="1"/>
</dbReference>
<dbReference type="CDD" id="cd06223">
    <property type="entry name" value="PRTases_typeI"/>
    <property type="match status" value="1"/>
</dbReference>
<evidence type="ECO:0000256" key="10">
    <source>
        <dbReference type="ARBA" id="ARBA00022726"/>
    </source>
</evidence>
<comment type="caution">
    <text evidence="13">The sequence shown here is derived from an EMBL/GenBank/DDBJ whole genome shotgun (WGS) entry which is preliminary data.</text>
</comment>